<dbReference type="EMBL" id="JDVG02000016">
    <property type="protein sequence ID" value="KFB74561.1"/>
    <property type="molecule type" value="Genomic_DNA"/>
</dbReference>
<name>A0A080M0G5_9PROT</name>
<dbReference type="Proteomes" id="UP000020077">
    <property type="component" value="Unassembled WGS sequence"/>
</dbReference>
<evidence type="ECO:0000313" key="2">
    <source>
        <dbReference type="Proteomes" id="UP000020077"/>
    </source>
</evidence>
<protein>
    <submittedName>
        <fullName evidence="1">Uncharacterized protein</fullName>
    </submittedName>
</protein>
<evidence type="ECO:0000313" key="1">
    <source>
        <dbReference type="EMBL" id="KFB74561.1"/>
    </source>
</evidence>
<sequence length="89" mass="9307">MSNFGSPLSTVGVSLASVAAVSEVRVACLKVGSSIRVSAAAISLFRCCSRTRNPAYCRIAVVQRSARAARAAGSSCAARYGHSARFRLR</sequence>
<proteinExistence type="predicted"/>
<dbReference type="AlphaFoldDB" id="A0A080M0G5"/>
<gene>
    <name evidence="1" type="ORF">AW09_000115</name>
</gene>
<organism evidence="1 2">
    <name type="scientific">Candidatus Accumulibacter phosphatis</name>
    <dbReference type="NCBI Taxonomy" id="327160"/>
    <lineage>
        <taxon>Bacteria</taxon>
        <taxon>Pseudomonadati</taxon>
        <taxon>Pseudomonadota</taxon>
        <taxon>Betaproteobacteria</taxon>
        <taxon>Candidatus Accumulibacter</taxon>
    </lineage>
</organism>
<comment type="caution">
    <text evidence="1">The sequence shown here is derived from an EMBL/GenBank/DDBJ whole genome shotgun (WGS) entry which is preliminary data.</text>
</comment>
<accession>A0A080M0G5</accession>
<reference evidence="1 2" key="1">
    <citation type="submission" date="2014-02" db="EMBL/GenBank/DDBJ databases">
        <title>Expanding our view of genomic diversity in Candidatus Accumulibacter clades.</title>
        <authorList>
            <person name="Skennerton C.T."/>
            <person name="Barr J.J."/>
            <person name="Slater F.R."/>
            <person name="Bond P.L."/>
            <person name="Tyson G.W."/>
        </authorList>
    </citation>
    <scope>NUCLEOTIDE SEQUENCE [LARGE SCALE GENOMIC DNA]</scope>
    <source>
        <strain evidence="2">BA-91</strain>
    </source>
</reference>